<protein>
    <submittedName>
        <fullName evidence="1">Uncharacterized protein</fullName>
    </submittedName>
</protein>
<gene>
    <name evidence="1" type="ORF">PsYK624_104410</name>
</gene>
<sequence length="71" mass="7874">MYGDVGRPTPVVGCSLQNAQRWHCSIRHMPGCGYDDLETFPSVKSWAGVYDKCHGSPSKTATWSTIMLLNK</sequence>
<proteinExistence type="predicted"/>
<evidence type="ECO:0000313" key="1">
    <source>
        <dbReference type="EMBL" id="GJE94272.1"/>
    </source>
</evidence>
<evidence type="ECO:0000313" key="2">
    <source>
        <dbReference type="Proteomes" id="UP000703269"/>
    </source>
</evidence>
<dbReference type="AlphaFoldDB" id="A0A9P3LHL7"/>
<reference evidence="1 2" key="1">
    <citation type="submission" date="2021-08" db="EMBL/GenBank/DDBJ databases">
        <title>Draft Genome Sequence of Phanerochaete sordida strain YK-624.</title>
        <authorList>
            <person name="Mori T."/>
            <person name="Dohra H."/>
            <person name="Suzuki T."/>
            <person name="Kawagishi H."/>
            <person name="Hirai H."/>
        </authorList>
    </citation>
    <scope>NUCLEOTIDE SEQUENCE [LARGE SCALE GENOMIC DNA]</scope>
    <source>
        <strain evidence="1 2">YK-624</strain>
    </source>
</reference>
<comment type="caution">
    <text evidence="1">The sequence shown here is derived from an EMBL/GenBank/DDBJ whole genome shotgun (WGS) entry which is preliminary data.</text>
</comment>
<dbReference type="Proteomes" id="UP000703269">
    <property type="component" value="Unassembled WGS sequence"/>
</dbReference>
<accession>A0A9P3LHL7</accession>
<dbReference type="EMBL" id="BPQB01000039">
    <property type="protein sequence ID" value="GJE94272.1"/>
    <property type="molecule type" value="Genomic_DNA"/>
</dbReference>
<organism evidence="1 2">
    <name type="scientific">Phanerochaete sordida</name>
    <dbReference type="NCBI Taxonomy" id="48140"/>
    <lineage>
        <taxon>Eukaryota</taxon>
        <taxon>Fungi</taxon>
        <taxon>Dikarya</taxon>
        <taxon>Basidiomycota</taxon>
        <taxon>Agaricomycotina</taxon>
        <taxon>Agaricomycetes</taxon>
        <taxon>Polyporales</taxon>
        <taxon>Phanerochaetaceae</taxon>
        <taxon>Phanerochaete</taxon>
    </lineage>
</organism>
<keyword evidence="2" id="KW-1185">Reference proteome</keyword>
<name>A0A9P3LHL7_9APHY</name>